<reference evidence="1 2" key="1">
    <citation type="journal article" date="2016" name="Nat. Commun.">
        <title>Ectomycorrhizal ecology is imprinted in the genome of the dominant symbiotic fungus Cenococcum geophilum.</title>
        <authorList>
            <consortium name="DOE Joint Genome Institute"/>
            <person name="Peter M."/>
            <person name="Kohler A."/>
            <person name="Ohm R.A."/>
            <person name="Kuo A."/>
            <person name="Krutzmann J."/>
            <person name="Morin E."/>
            <person name="Arend M."/>
            <person name="Barry K.W."/>
            <person name="Binder M."/>
            <person name="Choi C."/>
            <person name="Clum A."/>
            <person name="Copeland A."/>
            <person name="Grisel N."/>
            <person name="Haridas S."/>
            <person name="Kipfer T."/>
            <person name="LaButti K."/>
            <person name="Lindquist E."/>
            <person name="Lipzen A."/>
            <person name="Maire R."/>
            <person name="Meier B."/>
            <person name="Mihaltcheva S."/>
            <person name="Molinier V."/>
            <person name="Murat C."/>
            <person name="Poggeler S."/>
            <person name="Quandt C.A."/>
            <person name="Sperisen C."/>
            <person name="Tritt A."/>
            <person name="Tisserant E."/>
            <person name="Crous P.W."/>
            <person name="Henrissat B."/>
            <person name="Nehls U."/>
            <person name="Egli S."/>
            <person name="Spatafora J.W."/>
            <person name="Grigoriev I.V."/>
            <person name="Martin F.M."/>
        </authorList>
    </citation>
    <scope>NUCLEOTIDE SEQUENCE [LARGE SCALE GENOMIC DNA]</scope>
    <source>
        <strain evidence="1 2">CBS 207.34</strain>
    </source>
</reference>
<proteinExistence type="predicted"/>
<dbReference type="PANTHER" id="PTHR10039:SF14">
    <property type="entry name" value="NACHT DOMAIN-CONTAINING PROTEIN"/>
    <property type="match status" value="1"/>
</dbReference>
<dbReference type="PANTHER" id="PTHR10039">
    <property type="entry name" value="AMELOGENIN"/>
    <property type="match status" value="1"/>
</dbReference>
<evidence type="ECO:0000313" key="2">
    <source>
        <dbReference type="Proteomes" id="UP000250140"/>
    </source>
</evidence>
<name>A0A8E2EPA1_9PEZI</name>
<accession>A0A8E2EPA1</accession>
<gene>
    <name evidence="1" type="ORF">AOQ84DRAFT_382837</name>
</gene>
<dbReference type="Proteomes" id="UP000250140">
    <property type="component" value="Unassembled WGS sequence"/>
</dbReference>
<dbReference type="EMBL" id="KV750978">
    <property type="protein sequence ID" value="OCL02271.1"/>
    <property type="molecule type" value="Genomic_DNA"/>
</dbReference>
<evidence type="ECO:0000313" key="1">
    <source>
        <dbReference type="EMBL" id="OCL02271.1"/>
    </source>
</evidence>
<protein>
    <submittedName>
        <fullName evidence="1">Uncharacterized protein</fullName>
    </submittedName>
</protein>
<dbReference type="AlphaFoldDB" id="A0A8E2EPA1"/>
<dbReference type="OrthoDB" id="7464126at2759"/>
<organism evidence="1 2">
    <name type="scientific">Glonium stellatum</name>
    <dbReference type="NCBI Taxonomy" id="574774"/>
    <lineage>
        <taxon>Eukaryota</taxon>
        <taxon>Fungi</taxon>
        <taxon>Dikarya</taxon>
        <taxon>Ascomycota</taxon>
        <taxon>Pezizomycotina</taxon>
        <taxon>Dothideomycetes</taxon>
        <taxon>Pleosporomycetidae</taxon>
        <taxon>Gloniales</taxon>
        <taxon>Gloniaceae</taxon>
        <taxon>Glonium</taxon>
    </lineage>
</organism>
<keyword evidence="2" id="KW-1185">Reference proteome</keyword>
<sequence>MSSRMSPQARLFFKDAFDSLEQIINASDSEDARILQSTTLQDVYDAARKLEQELGALHWFKGKPGADLAVFVYDNYIRPGHTSSILQPKKLIPTLLSSIPSVRIIIDGLLGEIRLNFGAVIGDGAMVGIERDLLEKAEGMFLWVRLVLRALERVCSIQQLNDVVRDLPKGLETVHETMAHFKRQIVVQDCGNAVRVLEWVAMAKRRLKKFELLDGISLHEGNGLLNEDTRLWESVIDICKPLIEEGPGGTIVFVNFTVREYLLRASKNALVEPIRAHHNISLACIAYLRTSFNFVDPQFPAEQKNTNVVKGFHGLHLYVNEYWLMRFILEFIQTTVGFRMSLKNKQRNSGEGKFHCFLSSVALILGECWTANAEDAE</sequence>